<comment type="caution">
    <text evidence="1">The sequence shown here is derived from an EMBL/GenBank/DDBJ whole genome shotgun (WGS) entry which is preliminary data.</text>
</comment>
<evidence type="ECO:0000313" key="2">
    <source>
        <dbReference type="Proteomes" id="UP000075321"/>
    </source>
</evidence>
<dbReference type="PATRIC" id="fig|1008153.3.peg.4509"/>
<accession>A0A151A7Y0</accession>
<proteinExistence type="predicted"/>
<evidence type="ECO:0000313" key="1">
    <source>
        <dbReference type="EMBL" id="KYH23723.1"/>
    </source>
</evidence>
<dbReference type="OrthoDB" id="372580at2157"/>
<sequence length="53" mass="5844">MPRPNHDVPGWALGGVNDYADEQDISRDEAHTELLRIALIEVGILPGCDDEDD</sequence>
<dbReference type="AlphaFoldDB" id="A0A151A7Y0"/>
<organism evidence="1 2">
    <name type="scientific">Halalkalicoccus paucihalophilus</name>
    <dbReference type="NCBI Taxonomy" id="1008153"/>
    <lineage>
        <taxon>Archaea</taxon>
        <taxon>Methanobacteriati</taxon>
        <taxon>Methanobacteriota</taxon>
        <taxon>Stenosarchaea group</taxon>
        <taxon>Halobacteria</taxon>
        <taxon>Halobacteriales</taxon>
        <taxon>Halococcaceae</taxon>
        <taxon>Halalkalicoccus</taxon>
    </lineage>
</organism>
<dbReference type="Proteomes" id="UP000075321">
    <property type="component" value="Unassembled WGS sequence"/>
</dbReference>
<dbReference type="EMBL" id="LTAZ01000023">
    <property type="protein sequence ID" value="KYH23723.1"/>
    <property type="molecule type" value="Genomic_DNA"/>
</dbReference>
<keyword evidence="2" id="KW-1185">Reference proteome</keyword>
<protein>
    <submittedName>
        <fullName evidence="1">Uncharacterized protein</fullName>
    </submittedName>
</protein>
<dbReference type="RefSeq" id="WP_157078589.1">
    <property type="nucleotide sequence ID" value="NZ_LTAZ01000023.1"/>
</dbReference>
<reference evidence="1 2" key="1">
    <citation type="submission" date="2016-02" db="EMBL/GenBank/DDBJ databases">
        <title>Genome sequence of Halalkalicoccus paucihalophilus DSM 24557.</title>
        <authorList>
            <person name="Poehlein A."/>
            <person name="Daniel R."/>
        </authorList>
    </citation>
    <scope>NUCLEOTIDE SEQUENCE [LARGE SCALE GENOMIC DNA]</scope>
    <source>
        <strain evidence="1 2">DSM 24557</strain>
    </source>
</reference>
<gene>
    <name evidence="1" type="ORF">HAPAU_42030</name>
</gene>
<name>A0A151A7Y0_9EURY</name>